<gene>
    <name evidence="13" type="ORF">KUG47_11800</name>
</gene>
<keyword evidence="6 13" id="KW-0067">ATP-binding</keyword>
<evidence type="ECO:0000256" key="3">
    <source>
        <dbReference type="ARBA" id="ARBA00005417"/>
    </source>
</evidence>
<dbReference type="GO" id="GO:0140359">
    <property type="term" value="F:ABC-type transporter activity"/>
    <property type="evidence" value="ECO:0007669"/>
    <property type="project" value="InterPro"/>
</dbReference>
<evidence type="ECO:0000256" key="8">
    <source>
        <dbReference type="ARBA" id="ARBA00023136"/>
    </source>
</evidence>
<dbReference type="PANTHER" id="PTHR24221:SF654">
    <property type="entry name" value="ATP-BINDING CASSETTE SUB-FAMILY B MEMBER 6"/>
    <property type="match status" value="1"/>
</dbReference>
<dbReference type="SMART" id="SM00382">
    <property type="entry name" value="AAA"/>
    <property type="match status" value="1"/>
</dbReference>
<comment type="caution">
    <text evidence="13">The sequence shown here is derived from an EMBL/GenBank/DDBJ whole genome shotgun (WGS) entry which is preliminary data.</text>
</comment>
<dbReference type="GO" id="GO:0005524">
    <property type="term" value="F:ATP binding"/>
    <property type="evidence" value="ECO:0007669"/>
    <property type="project" value="UniProtKB-KW"/>
</dbReference>
<dbReference type="InterPro" id="IPR003593">
    <property type="entry name" value="AAA+_ATPase"/>
</dbReference>
<dbReference type="Proteomes" id="UP000752297">
    <property type="component" value="Unassembled WGS sequence"/>
</dbReference>
<name>A0A949UVL6_9HYPH</name>
<keyword evidence="7 10" id="KW-1133">Transmembrane helix</keyword>
<dbReference type="InterPro" id="IPR039421">
    <property type="entry name" value="Type_1_exporter"/>
</dbReference>
<dbReference type="RefSeq" id="WP_217678158.1">
    <property type="nucleotide sequence ID" value="NZ_JAHRVA010000004.1"/>
</dbReference>
<evidence type="ECO:0000256" key="4">
    <source>
        <dbReference type="ARBA" id="ARBA00022692"/>
    </source>
</evidence>
<reference evidence="13 14" key="1">
    <citation type="submission" date="2021-06" db="EMBL/GenBank/DDBJ databases">
        <title>Falsochrobactrum tianjin sp.nov., a new petroleum-degrading bacteria isolated from oily soils.</title>
        <authorList>
            <person name="Chen G."/>
            <person name="Chen H."/>
            <person name="Tian J."/>
            <person name="Qing J."/>
            <person name="Zhong L."/>
            <person name="Ma W."/>
            <person name="Song Y."/>
            <person name="Cui X."/>
            <person name="Yan B."/>
        </authorList>
    </citation>
    <scope>NUCLEOTIDE SEQUENCE [LARGE SCALE GENOMIC DNA]</scope>
    <source>
        <strain evidence="13 14">TDYN1</strain>
    </source>
</reference>
<evidence type="ECO:0000259" key="12">
    <source>
        <dbReference type="PROSITE" id="PS50929"/>
    </source>
</evidence>
<dbReference type="PROSITE" id="PS50929">
    <property type="entry name" value="ABC_TM1F"/>
    <property type="match status" value="1"/>
</dbReference>
<keyword evidence="4 10" id="KW-0812">Transmembrane</keyword>
<dbReference type="InterPro" id="IPR017871">
    <property type="entry name" value="ABC_transporter-like_CS"/>
</dbReference>
<dbReference type="PANTHER" id="PTHR24221">
    <property type="entry name" value="ATP-BINDING CASSETTE SUB-FAMILY B"/>
    <property type="match status" value="1"/>
</dbReference>
<feature type="domain" description="ABC transmembrane type-1" evidence="12">
    <location>
        <begin position="36"/>
        <end position="318"/>
    </location>
</feature>
<protein>
    <submittedName>
        <fullName evidence="13">ABC transporter ATP-binding protein/permease</fullName>
    </submittedName>
</protein>
<dbReference type="GO" id="GO:0005886">
    <property type="term" value="C:plasma membrane"/>
    <property type="evidence" value="ECO:0007669"/>
    <property type="project" value="UniProtKB-SubCell"/>
</dbReference>
<sequence length="608" mass="66959">MSLFRKKNKKIDPGEATRVIRRMLSENGRQYKKSYIIAIAASLIVGASNGVLAYLMKPMIDKIFYEQKIGLIWIICGAILGIFILRGLSSYIQAVELAKIGNNLVARYQKRIFDHLMKLGLNFYNDTRSGHLAAQINQNVNGIRDLLNMTITSIARDLVALIGLVAMMFYTDPFMSAVVFLIGPPLVLSVAYISRRIRAVTRDLVHLNSHLLGAMQESVQGIAIVKAFTMEEQLRSKIDALIVQAEGRSNKIARVSERTTPIAEILAGFAIAGVLAYSGYRAILNQEPPGAMFAFITALLLAYDPARRLARLQVGLERALVNARMIYEVLDIEPHQGDLPGAIELKAGAGEISFRNVYFSYGQAAPVLHGISFVAKAGETTAVVGASGAGKSTLISLVQRFYDMEKGEILFDGQDISKVTKRSLRHSIAYVSQQPYLFEGTIADNIRYGRPDATQEEIVEAAKLAHAHEFIEQQPQGYDTPVGENGVTLSGGQRQRLSIARAIVRNAPVLLLDEATSALDNESEKRVQLALDQIMQDRTTIVIAHRLSTVVNADRIVVIEAGHVVEEGRHRDLINIPNGVYARFYQLQSGNDDILLENAGTKEKSNGQ</sequence>
<feature type="transmembrane region" description="Helical" evidence="10">
    <location>
        <begin position="262"/>
        <end position="283"/>
    </location>
</feature>
<keyword evidence="5" id="KW-0547">Nucleotide-binding</keyword>
<evidence type="ECO:0000256" key="10">
    <source>
        <dbReference type="SAM" id="Phobius"/>
    </source>
</evidence>
<dbReference type="AlphaFoldDB" id="A0A949UVL6"/>
<feature type="transmembrane region" description="Helical" evidence="10">
    <location>
        <begin position="68"/>
        <end position="85"/>
    </location>
</feature>
<proteinExistence type="inferred from homology"/>
<evidence type="ECO:0000256" key="2">
    <source>
        <dbReference type="ARBA" id="ARBA00004533"/>
    </source>
</evidence>
<keyword evidence="14" id="KW-1185">Reference proteome</keyword>
<dbReference type="FunFam" id="3.40.50.300:FF:000218">
    <property type="entry name" value="Multidrug ABC transporter ATP-binding protein"/>
    <property type="match status" value="1"/>
</dbReference>
<comment type="function">
    <text evidence="9">Part of an ABC transporter complex. Transmembrane domains (TMD) form a pore in the inner membrane and the ATP-binding domain (NBD) is responsible for energy generation.</text>
</comment>
<dbReference type="PROSITE" id="PS00211">
    <property type="entry name" value="ABC_TRANSPORTER_1"/>
    <property type="match status" value="1"/>
</dbReference>
<accession>A0A949UVL6</accession>
<feature type="transmembrane region" description="Helical" evidence="10">
    <location>
        <begin position="35"/>
        <end position="56"/>
    </location>
</feature>
<evidence type="ECO:0000256" key="9">
    <source>
        <dbReference type="ARBA" id="ARBA00024725"/>
    </source>
</evidence>
<feature type="transmembrane region" description="Helical" evidence="10">
    <location>
        <begin position="174"/>
        <end position="193"/>
    </location>
</feature>
<keyword evidence="8 10" id="KW-0472">Membrane</keyword>
<dbReference type="EMBL" id="JAHRVA010000004">
    <property type="protein sequence ID" value="MBV2144178.1"/>
    <property type="molecule type" value="Genomic_DNA"/>
</dbReference>
<dbReference type="InterPro" id="IPR003439">
    <property type="entry name" value="ABC_transporter-like_ATP-bd"/>
</dbReference>
<evidence type="ECO:0000256" key="6">
    <source>
        <dbReference type="ARBA" id="ARBA00022840"/>
    </source>
</evidence>
<comment type="similarity">
    <text evidence="3">Belongs to the ABC transporter superfamily.</text>
</comment>
<feature type="transmembrane region" description="Helical" evidence="10">
    <location>
        <begin position="146"/>
        <end position="168"/>
    </location>
</feature>
<evidence type="ECO:0000313" key="13">
    <source>
        <dbReference type="EMBL" id="MBV2144178.1"/>
    </source>
</evidence>
<dbReference type="GO" id="GO:0034040">
    <property type="term" value="F:ATPase-coupled lipid transmembrane transporter activity"/>
    <property type="evidence" value="ECO:0007669"/>
    <property type="project" value="TreeGrafter"/>
</dbReference>
<dbReference type="Pfam" id="PF00005">
    <property type="entry name" value="ABC_tran"/>
    <property type="match status" value="1"/>
</dbReference>
<evidence type="ECO:0000256" key="5">
    <source>
        <dbReference type="ARBA" id="ARBA00022741"/>
    </source>
</evidence>
<evidence type="ECO:0000256" key="1">
    <source>
        <dbReference type="ARBA" id="ARBA00004141"/>
    </source>
</evidence>
<evidence type="ECO:0000256" key="7">
    <source>
        <dbReference type="ARBA" id="ARBA00022989"/>
    </source>
</evidence>
<dbReference type="InterPro" id="IPR011527">
    <property type="entry name" value="ABC1_TM_dom"/>
</dbReference>
<dbReference type="Pfam" id="PF00664">
    <property type="entry name" value="ABC_membrane"/>
    <property type="match status" value="1"/>
</dbReference>
<organism evidence="13 14">
    <name type="scientific">Falsochrobactrum tianjinense</name>
    <dbReference type="NCBI Taxonomy" id="2706015"/>
    <lineage>
        <taxon>Bacteria</taxon>
        <taxon>Pseudomonadati</taxon>
        <taxon>Pseudomonadota</taxon>
        <taxon>Alphaproteobacteria</taxon>
        <taxon>Hyphomicrobiales</taxon>
        <taxon>Brucellaceae</taxon>
        <taxon>Falsochrobactrum</taxon>
    </lineage>
</organism>
<dbReference type="CDD" id="cd18552">
    <property type="entry name" value="ABC_6TM_MsbA_like"/>
    <property type="match status" value="1"/>
</dbReference>
<comment type="subcellular location">
    <subcellularLocation>
        <location evidence="2">Cell inner membrane</location>
    </subcellularLocation>
    <subcellularLocation>
        <location evidence="1">Membrane</location>
        <topology evidence="1">Multi-pass membrane protein</topology>
    </subcellularLocation>
</comment>
<evidence type="ECO:0000313" key="14">
    <source>
        <dbReference type="Proteomes" id="UP000752297"/>
    </source>
</evidence>
<feature type="domain" description="ABC transporter" evidence="11">
    <location>
        <begin position="352"/>
        <end position="586"/>
    </location>
</feature>
<dbReference type="PROSITE" id="PS50893">
    <property type="entry name" value="ABC_TRANSPORTER_2"/>
    <property type="match status" value="1"/>
</dbReference>
<evidence type="ECO:0000259" key="11">
    <source>
        <dbReference type="PROSITE" id="PS50893"/>
    </source>
</evidence>
<dbReference type="GO" id="GO:0016887">
    <property type="term" value="F:ATP hydrolysis activity"/>
    <property type="evidence" value="ECO:0007669"/>
    <property type="project" value="InterPro"/>
</dbReference>